<comment type="subcellular location">
    <subcellularLocation>
        <location evidence="1">Cell outer membrane</location>
        <topology evidence="1">Multi-pass membrane protein</topology>
    </subcellularLocation>
</comment>
<feature type="signal peptide" evidence="8">
    <location>
        <begin position="1"/>
        <end position="21"/>
    </location>
</feature>
<protein>
    <recommendedName>
        <fullName evidence="11">Transporter</fullName>
    </recommendedName>
</protein>
<dbReference type="RefSeq" id="WP_142852866.1">
    <property type="nucleotide sequence ID" value="NZ_FXWW01000001.1"/>
</dbReference>
<dbReference type="GO" id="GO:0009279">
    <property type="term" value="C:cell outer membrane"/>
    <property type="evidence" value="ECO:0007669"/>
    <property type="project" value="UniProtKB-SubCell"/>
</dbReference>
<evidence type="ECO:0000256" key="6">
    <source>
        <dbReference type="ARBA" id="ARBA00023136"/>
    </source>
</evidence>
<comment type="caution">
    <text evidence="9">The sequence shown here is derived from an EMBL/GenBank/DDBJ whole genome shotgun (WGS) entry which is preliminary data.</text>
</comment>
<evidence type="ECO:0008006" key="11">
    <source>
        <dbReference type="Google" id="ProtNLM"/>
    </source>
</evidence>
<evidence type="ECO:0000256" key="3">
    <source>
        <dbReference type="ARBA" id="ARBA00022452"/>
    </source>
</evidence>
<sequence length="356" mass="37050">MNKQTLTIAAALTAAATSAHAGIDRSGQDIGIIFEEGNYVELSFANVAPSIAGNNPFAGPISQSAVDYSTFGLGIKMQLNERLSFAVIYDEPYGADISYANTPIQIPLPTGAVPAMAEVNSSAYSGILRYQLGNGFSVHGGLRMQKLSGSIISGDGVLEAASGNELGGLVGVAYERPDIALRVALTYFSAVEHSLTGTHNGLPATATVEMPSAFNLDFQTGIAANTLLFGSIRHAQWDGKSLTSNSPVFGDVNWVNFVDDVTSYQLGVGRKLNDNWSVAASFSYTDGASEGTTLLAPAGATKSIGVGGTYTHENMKIQAGVQYSMIDDKVVTTAIGPTTFSGGDAVAFGLKVGFSF</sequence>
<dbReference type="AlphaFoldDB" id="A0A545SVX9"/>
<proteinExistence type="inferred from homology"/>
<accession>A0A545SVX9</accession>
<evidence type="ECO:0000256" key="8">
    <source>
        <dbReference type="SAM" id="SignalP"/>
    </source>
</evidence>
<evidence type="ECO:0000256" key="4">
    <source>
        <dbReference type="ARBA" id="ARBA00022692"/>
    </source>
</evidence>
<reference evidence="9 10" key="1">
    <citation type="submission" date="2019-06" db="EMBL/GenBank/DDBJ databases">
        <title>A novel species of marine bacteria.</title>
        <authorList>
            <person name="Wang Y."/>
        </authorList>
    </citation>
    <scope>NUCLEOTIDE SEQUENCE [LARGE SCALE GENOMIC DNA]</scope>
    <source>
        <strain evidence="9 10">MA1-10</strain>
    </source>
</reference>
<keyword evidence="7" id="KW-0998">Cell outer membrane</keyword>
<organism evidence="9 10">
    <name type="scientific">Aliiroseovarius halocynthiae</name>
    <dbReference type="NCBI Taxonomy" id="985055"/>
    <lineage>
        <taxon>Bacteria</taxon>
        <taxon>Pseudomonadati</taxon>
        <taxon>Pseudomonadota</taxon>
        <taxon>Alphaproteobacteria</taxon>
        <taxon>Rhodobacterales</taxon>
        <taxon>Paracoccaceae</taxon>
        <taxon>Aliiroseovarius</taxon>
    </lineage>
</organism>
<dbReference type="InterPro" id="IPR005017">
    <property type="entry name" value="OMPP1/FadL/TodX"/>
</dbReference>
<dbReference type="Proteomes" id="UP000315816">
    <property type="component" value="Unassembled WGS sequence"/>
</dbReference>
<gene>
    <name evidence="9" type="ORF">FIL88_05970</name>
</gene>
<evidence type="ECO:0000256" key="2">
    <source>
        <dbReference type="ARBA" id="ARBA00008163"/>
    </source>
</evidence>
<dbReference type="GO" id="GO:0015483">
    <property type="term" value="F:long-chain fatty acid transporting porin activity"/>
    <property type="evidence" value="ECO:0007669"/>
    <property type="project" value="TreeGrafter"/>
</dbReference>
<dbReference type="OrthoDB" id="6679728at2"/>
<keyword evidence="10" id="KW-1185">Reference proteome</keyword>
<comment type="similarity">
    <text evidence="2">Belongs to the OmpP1/FadL family.</text>
</comment>
<dbReference type="SUPFAM" id="SSF56935">
    <property type="entry name" value="Porins"/>
    <property type="match status" value="1"/>
</dbReference>
<evidence type="ECO:0000256" key="7">
    <source>
        <dbReference type="ARBA" id="ARBA00023237"/>
    </source>
</evidence>
<keyword evidence="3" id="KW-1134">Transmembrane beta strand</keyword>
<dbReference type="Gene3D" id="2.40.160.60">
    <property type="entry name" value="Outer membrane protein transport protein (OMPP1/FadL/TodX)"/>
    <property type="match status" value="1"/>
</dbReference>
<keyword evidence="4" id="KW-0812">Transmembrane</keyword>
<evidence type="ECO:0000256" key="5">
    <source>
        <dbReference type="ARBA" id="ARBA00022729"/>
    </source>
</evidence>
<dbReference type="EMBL" id="VICH01000004">
    <property type="protein sequence ID" value="TQV69114.1"/>
    <property type="molecule type" value="Genomic_DNA"/>
</dbReference>
<dbReference type="PANTHER" id="PTHR35093">
    <property type="entry name" value="OUTER MEMBRANE PROTEIN NMB0088-RELATED"/>
    <property type="match status" value="1"/>
</dbReference>
<evidence type="ECO:0000256" key="1">
    <source>
        <dbReference type="ARBA" id="ARBA00004571"/>
    </source>
</evidence>
<keyword evidence="5 8" id="KW-0732">Signal</keyword>
<evidence type="ECO:0000313" key="9">
    <source>
        <dbReference type="EMBL" id="TQV69114.1"/>
    </source>
</evidence>
<keyword evidence="6" id="KW-0472">Membrane</keyword>
<evidence type="ECO:0000313" key="10">
    <source>
        <dbReference type="Proteomes" id="UP000315816"/>
    </source>
</evidence>
<feature type="chain" id="PRO_5022213091" description="Transporter" evidence="8">
    <location>
        <begin position="22"/>
        <end position="356"/>
    </location>
</feature>
<dbReference type="PANTHER" id="PTHR35093:SF8">
    <property type="entry name" value="OUTER MEMBRANE PROTEIN NMB0088-RELATED"/>
    <property type="match status" value="1"/>
</dbReference>
<name>A0A545SVX9_9RHOB</name>